<evidence type="ECO:0000256" key="1">
    <source>
        <dbReference type="ARBA" id="ARBA00000983"/>
    </source>
</evidence>
<keyword evidence="7" id="KW-0479">Metal-binding</keyword>
<comment type="similarity">
    <text evidence="4">Belongs to the FAN1 family.</text>
</comment>
<evidence type="ECO:0000256" key="5">
    <source>
        <dbReference type="ARBA" id="ARBA00012029"/>
    </source>
</evidence>
<dbReference type="RefSeq" id="WP_168081061.1">
    <property type="nucleotide sequence ID" value="NZ_JAAVJI010000001.1"/>
</dbReference>
<keyword evidence="6" id="KW-0540">Nuclease</keyword>
<dbReference type="Pfam" id="PF18081">
    <property type="entry name" value="FANC_SAP"/>
    <property type="match status" value="1"/>
</dbReference>
<evidence type="ECO:0000313" key="13">
    <source>
        <dbReference type="Proteomes" id="UP000746535"/>
    </source>
</evidence>
<evidence type="ECO:0000256" key="9">
    <source>
        <dbReference type="ARBA" id="ARBA00022842"/>
    </source>
</evidence>
<keyword evidence="13" id="KW-1185">Reference proteome</keyword>
<dbReference type="PANTHER" id="PTHR15749">
    <property type="entry name" value="FANCONI-ASSOCIATED NUCLEASE 1"/>
    <property type="match status" value="1"/>
</dbReference>
<evidence type="ECO:0000256" key="8">
    <source>
        <dbReference type="ARBA" id="ARBA00022801"/>
    </source>
</evidence>
<proteinExistence type="inferred from homology"/>
<accession>A0ABX0Y9S7</accession>
<keyword evidence="9" id="KW-0460">Magnesium</keyword>
<comment type="cofactor">
    <cofactor evidence="3">
        <name>Mg(2+)</name>
        <dbReference type="ChEBI" id="CHEBI:18420"/>
    </cofactor>
</comment>
<evidence type="ECO:0000256" key="10">
    <source>
        <dbReference type="ARBA" id="ARBA00023211"/>
    </source>
</evidence>
<comment type="catalytic activity">
    <reaction evidence="1">
        <text>Hydrolytically removes 5'-nucleotides successively from the 3'-hydroxy termini of 3'-hydroxy-terminated oligonucleotides.</text>
        <dbReference type="EC" id="3.1.4.1"/>
    </reaction>
</comment>
<dbReference type="PANTHER" id="PTHR15749:SF4">
    <property type="entry name" value="FANCONI-ASSOCIATED NUCLEASE 1"/>
    <property type="match status" value="1"/>
</dbReference>
<dbReference type="EMBL" id="JAAVJI010000001">
    <property type="protein sequence ID" value="NJO99686.1"/>
    <property type="molecule type" value="Genomic_DNA"/>
</dbReference>
<comment type="cofactor">
    <cofactor evidence="2">
        <name>Mn(2+)</name>
        <dbReference type="ChEBI" id="CHEBI:29035"/>
    </cofactor>
</comment>
<dbReference type="Proteomes" id="UP000746535">
    <property type="component" value="Unassembled WGS sequence"/>
</dbReference>
<sequence>MTPLENPFYYLHNFEQALAWLGQRYADVLDTAEREFLEGFKGLPQNARALLVRLIMRKGEHFRRDKLSYVEIGDPAHAAAPLLAQGWLRDNAPLTLGDLFSLFGKPELRTGFAEHGLPAAGRKDQWFDALAHLHDRCEPLQGWWPACEDAVWVLSVRSLCERLRMLFFGNLRQDWSQFVLVELGIQRFEQVDFPLSSRAIRHRDDLHIAMSLAACAQALEEGATTGELLPTLQGLGSDNPWLAGRQQKLLFRLGQQCERSADWPLALELYGQCTWPGARLRRLRVLERSEQFMEALALAEQAMQAPESPAEVQGLERMLPRLRRALGEAVKVRRGPSAVERIDLCLPRHSSVERAVAEALQASEAPVAYVENTLFNGLFGLLCWPALFAPVPGAFFHPFQSGPLDLHQPDFSRRRGDLIQGCLGELETGAYRTTILERFSAKLGLANPFVHWGAISEPLLELALACIPPAHLRACFERLLQDPKANRTGMPDLIQFYPARATYQMIEVKGPGDRLQDNQLRWIAFCNAHGLPVKVCHVRWDAGAEVVQPA</sequence>
<dbReference type="SMART" id="SM00990">
    <property type="entry name" value="VRR_NUC"/>
    <property type="match status" value="1"/>
</dbReference>
<dbReference type="Gene3D" id="3.40.1350.10">
    <property type="match status" value="1"/>
</dbReference>
<gene>
    <name evidence="12" type="ORF">HBH25_02245</name>
</gene>
<dbReference type="InterPro" id="IPR033315">
    <property type="entry name" value="Fan1-like"/>
</dbReference>
<dbReference type="InterPro" id="IPR040603">
    <property type="entry name" value="FAN1_SAP_bact"/>
</dbReference>
<keyword evidence="8" id="KW-0378">Hydrolase</keyword>
<dbReference type="InterPro" id="IPR049125">
    <property type="entry name" value="FAN1-like_WH"/>
</dbReference>
<dbReference type="InterPro" id="IPR014883">
    <property type="entry name" value="VRR_NUC"/>
</dbReference>
<evidence type="ECO:0000256" key="7">
    <source>
        <dbReference type="ARBA" id="ARBA00022723"/>
    </source>
</evidence>
<evidence type="ECO:0000313" key="12">
    <source>
        <dbReference type="EMBL" id="NJO99686.1"/>
    </source>
</evidence>
<evidence type="ECO:0000256" key="4">
    <source>
        <dbReference type="ARBA" id="ARBA00005533"/>
    </source>
</evidence>
<evidence type="ECO:0000256" key="3">
    <source>
        <dbReference type="ARBA" id="ARBA00001946"/>
    </source>
</evidence>
<name>A0ABX0Y9S7_9PSED</name>
<dbReference type="InterPro" id="IPR011856">
    <property type="entry name" value="tRNA_endonuc-like_dom_sf"/>
</dbReference>
<evidence type="ECO:0000256" key="2">
    <source>
        <dbReference type="ARBA" id="ARBA00001936"/>
    </source>
</evidence>
<feature type="domain" description="VRR-NUC" evidence="11">
    <location>
        <begin position="426"/>
        <end position="540"/>
    </location>
</feature>
<reference evidence="12 13" key="1">
    <citation type="submission" date="2020-03" db="EMBL/GenBank/DDBJ databases">
        <authorList>
            <person name="Wang L."/>
            <person name="He N."/>
            <person name="Li Y."/>
            <person name="Fang Y."/>
            <person name="Zhang F."/>
        </authorList>
    </citation>
    <scope>NUCLEOTIDE SEQUENCE [LARGE SCALE GENOMIC DNA]</scope>
    <source>
        <strain evidence="13">hsmgli-8</strain>
    </source>
</reference>
<dbReference type="EC" id="3.1.4.1" evidence="5"/>
<dbReference type="Pfam" id="PF21315">
    <property type="entry name" value="FAN1_HTH"/>
    <property type="match status" value="1"/>
</dbReference>
<organism evidence="12 13">
    <name type="scientific">Pseudomonas quercus</name>
    <dbReference type="NCBI Taxonomy" id="2722792"/>
    <lineage>
        <taxon>Bacteria</taxon>
        <taxon>Pseudomonadati</taxon>
        <taxon>Pseudomonadota</taxon>
        <taxon>Gammaproteobacteria</taxon>
        <taxon>Pseudomonadales</taxon>
        <taxon>Pseudomonadaceae</taxon>
        <taxon>Pseudomonas</taxon>
    </lineage>
</organism>
<protein>
    <recommendedName>
        <fullName evidence="5">phosphodiesterase I</fullName>
        <ecNumber evidence="5">3.1.4.1</ecNumber>
    </recommendedName>
</protein>
<evidence type="ECO:0000259" key="11">
    <source>
        <dbReference type="SMART" id="SM00990"/>
    </source>
</evidence>
<dbReference type="Pfam" id="PF08774">
    <property type="entry name" value="VRR_NUC"/>
    <property type="match status" value="1"/>
</dbReference>
<evidence type="ECO:0000256" key="6">
    <source>
        <dbReference type="ARBA" id="ARBA00022722"/>
    </source>
</evidence>
<comment type="caution">
    <text evidence="12">The sequence shown here is derived from an EMBL/GenBank/DDBJ whole genome shotgun (WGS) entry which is preliminary data.</text>
</comment>
<keyword evidence="10" id="KW-0464">Manganese</keyword>